<dbReference type="Proteomes" id="UP000294616">
    <property type="component" value="Unassembled WGS sequence"/>
</dbReference>
<dbReference type="OrthoDB" id="621570at2"/>
<keyword evidence="5" id="KW-0998">Cell outer membrane</keyword>
<dbReference type="PROSITE" id="PS51257">
    <property type="entry name" value="PROKAR_LIPOPROTEIN"/>
    <property type="match status" value="1"/>
</dbReference>
<evidence type="ECO:0000256" key="5">
    <source>
        <dbReference type="ARBA" id="ARBA00023237"/>
    </source>
</evidence>
<comment type="caution">
    <text evidence="9">The sequence shown here is derived from an EMBL/GenBank/DDBJ whole genome shotgun (WGS) entry which is preliminary data.</text>
</comment>
<dbReference type="InterPro" id="IPR033985">
    <property type="entry name" value="SusD-like_N"/>
</dbReference>
<evidence type="ECO:0000256" key="2">
    <source>
        <dbReference type="ARBA" id="ARBA00006275"/>
    </source>
</evidence>
<evidence type="ECO:0000256" key="6">
    <source>
        <dbReference type="SAM" id="SignalP"/>
    </source>
</evidence>
<dbReference type="SUPFAM" id="SSF48452">
    <property type="entry name" value="TPR-like"/>
    <property type="match status" value="1"/>
</dbReference>
<comment type="subcellular location">
    <subcellularLocation>
        <location evidence="1">Cell outer membrane</location>
    </subcellularLocation>
</comment>
<feature type="domain" description="SusD-like N-terminal" evidence="8">
    <location>
        <begin position="22"/>
        <end position="220"/>
    </location>
</feature>
<reference evidence="9 10" key="1">
    <citation type="submission" date="2019-03" db="EMBL/GenBank/DDBJ databases">
        <title>Genomic Encyclopedia of Archaeal and Bacterial Type Strains, Phase II (KMG-II): from individual species to whole genera.</title>
        <authorList>
            <person name="Goeker M."/>
        </authorList>
    </citation>
    <scope>NUCLEOTIDE SEQUENCE [LARGE SCALE GENOMIC DNA]</scope>
    <source>
        <strain evidence="9 10">DSM 22554</strain>
    </source>
</reference>
<dbReference type="Pfam" id="PF07980">
    <property type="entry name" value="SusD_RagB"/>
    <property type="match status" value="1"/>
</dbReference>
<accession>A0A4R1M3C8</accession>
<evidence type="ECO:0000256" key="3">
    <source>
        <dbReference type="ARBA" id="ARBA00022729"/>
    </source>
</evidence>
<evidence type="ECO:0000313" key="9">
    <source>
        <dbReference type="EMBL" id="TCK85580.1"/>
    </source>
</evidence>
<organism evidence="9 10">
    <name type="scientific">Albibacterium bauzanense</name>
    <dbReference type="NCBI Taxonomy" id="653929"/>
    <lineage>
        <taxon>Bacteria</taxon>
        <taxon>Pseudomonadati</taxon>
        <taxon>Bacteroidota</taxon>
        <taxon>Sphingobacteriia</taxon>
        <taxon>Sphingobacteriales</taxon>
        <taxon>Sphingobacteriaceae</taxon>
        <taxon>Albibacterium</taxon>
    </lineage>
</organism>
<dbReference type="Gene3D" id="1.25.40.390">
    <property type="match status" value="1"/>
</dbReference>
<name>A0A4R1M3C8_9SPHI</name>
<dbReference type="CDD" id="cd08977">
    <property type="entry name" value="SusD"/>
    <property type="match status" value="1"/>
</dbReference>
<evidence type="ECO:0000256" key="1">
    <source>
        <dbReference type="ARBA" id="ARBA00004442"/>
    </source>
</evidence>
<keyword evidence="3 6" id="KW-0732">Signal</keyword>
<gene>
    <name evidence="9" type="ORF">C8N28_0891</name>
</gene>
<proteinExistence type="inferred from homology"/>
<evidence type="ECO:0000259" key="8">
    <source>
        <dbReference type="Pfam" id="PF14322"/>
    </source>
</evidence>
<dbReference type="AlphaFoldDB" id="A0A4R1M3C8"/>
<feature type="chain" id="PRO_5020659026" evidence="6">
    <location>
        <begin position="24"/>
        <end position="447"/>
    </location>
</feature>
<keyword evidence="4" id="KW-0472">Membrane</keyword>
<protein>
    <submittedName>
        <fullName evidence="9">RagB/SusD domain-containing protein</fullName>
    </submittedName>
</protein>
<keyword evidence="10" id="KW-1185">Reference proteome</keyword>
<feature type="signal peptide" evidence="6">
    <location>
        <begin position="1"/>
        <end position="23"/>
    </location>
</feature>
<feature type="domain" description="RagB/SusD" evidence="7">
    <location>
        <begin position="331"/>
        <end position="415"/>
    </location>
</feature>
<dbReference type="InterPro" id="IPR012944">
    <property type="entry name" value="SusD_RagB_dom"/>
</dbReference>
<dbReference type="Pfam" id="PF14322">
    <property type="entry name" value="SusD-like_3"/>
    <property type="match status" value="1"/>
</dbReference>
<comment type="similarity">
    <text evidence="2">Belongs to the SusD family.</text>
</comment>
<dbReference type="GO" id="GO:0009279">
    <property type="term" value="C:cell outer membrane"/>
    <property type="evidence" value="ECO:0007669"/>
    <property type="project" value="UniProtKB-SubCell"/>
</dbReference>
<dbReference type="EMBL" id="SMGO01000001">
    <property type="protein sequence ID" value="TCK85580.1"/>
    <property type="molecule type" value="Genomic_DNA"/>
</dbReference>
<dbReference type="InterPro" id="IPR011990">
    <property type="entry name" value="TPR-like_helical_dom_sf"/>
</dbReference>
<evidence type="ECO:0000256" key="4">
    <source>
        <dbReference type="ARBA" id="ARBA00023136"/>
    </source>
</evidence>
<dbReference type="RefSeq" id="WP_132221893.1">
    <property type="nucleotide sequence ID" value="NZ_SMGO01000001.1"/>
</dbReference>
<evidence type="ECO:0000313" key="10">
    <source>
        <dbReference type="Proteomes" id="UP000294616"/>
    </source>
</evidence>
<sequence>MKHLRYFILFVIASITFSCNNFLEVQPQESISDESTITNGSSAETAVRGMYRALASNSYYGSTFQSIGYLSGDNIQWTGSQAIAGQFVNHDVRADNGSVAAVWSAIYTTINRANNVIAKVSTLALEPTFTQEKKDQLVGEAYFVRALAYFDLVRLWGTVPIYLAPTLSINDNHGKAKSSKEEVYAQVLADLKAAETLLPQTTNRIRATRKTVWALRSRYHLYNKEWAAAESYADKVIADQSYNLIAPYSSFFANNAVATQESVFELSYSATNTSSHRGNWQPPQNGGTRQWAPNSEFLALINDPLIGGNRSAMVSSTSDGRWYGNMYYRSPATDPAYVIRIAEIRLIRAEARAQQGKYEDALKDLDAVRERAGLGASSADGKDEIFLAIEQERRLEFAFEPHRWFDLVRTDRAEAVLGLSDRNRYVLPIPIDELKVDPALEPNEGYL</sequence>
<evidence type="ECO:0000259" key="7">
    <source>
        <dbReference type="Pfam" id="PF07980"/>
    </source>
</evidence>